<dbReference type="GO" id="GO:0005509">
    <property type="term" value="F:calcium ion binding"/>
    <property type="evidence" value="ECO:0007669"/>
    <property type="project" value="InterPro"/>
</dbReference>
<dbReference type="EMBL" id="QNUH01000002">
    <property type="protein sequence ID" value="REC80072.1"/>
    <property type="molecule type" value="Genomic_DNA"/>
</dbReference>
<dbReference type="InterPro" id="IPR000998">
    <property type="entry name" value="MAM_dom"/>
</dbReference>
<dbReference type="AlphaFoldDB" id="A0A3D9DPX9"/>
<dbReference type="InterPro" id="IPR018247">
    <property type="entry name" value="EF_Hand_1_Ca_BS"/>
</dbReference>
<evidence type="ECO:0000256" key="1">
    <source>
        <dbReference type="SAM" id="SignalP"/>
    </source>
</evidence>
<dbReference type="Gene3D" id="4.10.1080.10">
    <property type="entry name" value="TSP type-3 repeat"/>
    <property type="match status" value="1"/>
</dbReference>
<keyword evidence="4" id="KW-1185">Reference proteome</keyword>
<feature type="chain" id="PRO_5017736860" description="MAM domain-containing protein" evidence="1">
    <location>
        <begin position="22"/>
        <end position="1159"/>
    </location>
</feature>
<evidence type="ECO:0000259" key="2">
    <source>
        <dbReference type="PROSITE" id="PS50060"/>
    </source>
</evidence>
<dbReference type="GO" id="GO:0016020">
    <property type="term" value="C:membrane"/>
    <property type="evidence" value="ECO:0007669"/>
    <property type="project" value="InterPro"/>
</dbReference>
<sequence length="1159" mass="122568">MQKKITFFWVFFLCFTVHVVAQTYPGGVSPSNMTVWLRAETGWTPSSWTNQAPATPTGSNAFTSIGLYAPSGSQPILNPLLANFNFNPAVQLTNNGYQLDGNGLTSFYSSATSNTAQITYFGVSDVAGFDLISNIYSNITAAPCGNNRCNSGFRYNNVQFGNSSVSANYPTTQINNIGAGQRINDTNRSSFINGLKTNTTGSASLLNSGTYSFAVGTWGNGAYFVNGKSIPEIIWYKTALSDSDLNKVNSYLALKYGVTLGTSATAAQNYTASDGTVFWNTTTATTAYRYNIFGLGRDDNSAGIHQRISHSVNNSGTTTTAGQYLTVSTNNNFTSQNTSVNHPDISNDLQFIMYADNGGDYTDYSTPFSSPSITGIGKRNSRIWQAQDTKGFGVLHYQFNNIPGGHSNYYIAKSDDPSFTSNVTVTPITVTGGTAEIQMDLNNQGTNNGVTYFTLVVTDMPPCSDIDSDGDGIADSCDLDDDNDGILDVNECPPSADLITNGTFINSSAWYANNWVVGSSYTYAYITSDGNTPNTNILTQTVNGLTPGSVTLNFSTLFFNGGNQEKLDVYLGNIKYVSFVSSAGNGNVTVTPENGATVNMTPFPESSSWSDSNWKNIQITFPYTSTESTQVLKFDAYTIGSGDGDDIGIDDVSLNIQGCDTDGDGIPNALDLDSDGDGCYDAIEGGDKVIATQLNSNGSINSAVDAQGVPVLVNPGGLADSDDVQGQSVGGAIDPALNLCTDSDGDGIPDVDDQDDDNDGILDINELACLNLNTIQPTSTGAIVTYPNTGIPSFTSTYTVSGNSSAAYTYTTNMFGYSGTAVAVNTNSGNPTITVDFNRPVYNLDLALDDVDNNETATLYLYDKNDNLLTGSNISNYITYMGDLQSVSYPNDRSIVVTGKNGNLSNLAGAVRITYTGDIEISRIVYTQIVGGSAANNGLFLMHGCVDKDTDGDGIWDRLDLDSDNDGCLDALEGDENVTNSQLVNAGGTVTVGIGSTASNQNLCANNSCVDSQGVPTVVNAGGAADIGGDTGQGIGDSQNAAVKACDAYCYKSGATATPGNPALISKVGITSLDRSQAQADNWPAVRNGAWLVLEAKTKGFVPNRIAFDGTGNPIGINPAHFTEGMMVYDTTNKCLKVYTIKDGSNFGWYCITTQTCPD</sequence>
<gene>
    <name evidence="3" type="ORF">DRF60_03575</name>
</gene>
<dbReference type="Pfam" id="PF26628">
    <property type="entry name" value="DUF8202"/>
    <property type="match status" value="1"/>
</dbReference>
<organism evidence="3 4">
    <name type="scientific">Chryseobacterium elymi</name>
    <dbReference type="NCBI Taxonomy" id="395936"/>
    <lineage>
        <taxon>Bacteria</taxon>
        <taxon>Pseudomonadati</taxon>
        <taxon>Bacteroidota</taxon>
        <taxon>Flavobacteriia</taxon>
        <taxon>Flavobacteriales</taxon>
        <taxon>Weeksellaceae</taxon>
        <taxon>Chryseobacterium group</taxon>
        <taxon>Chryseobacterium</taxon>
    </lineage>
</organism>
<evidence type="ECO:0000313" key="4">
    <source>
        <dbReference type="Proteomes" id="UP000257030"/>
    </source>
</evidence>
<protein>
    <recommendedName>
        <fullName evidence="2">MAM domain-containing protein</fullName>
    </recommendedName>
</protein>
<name>A0A3D9DPX9_9FLAO</name>
<dbReference type="OrthoDB" id="1208848at2"/>
<dbReference type="InterPro" id="IPR028974">
    <property type="entry name" value="TSP_type-3_rpt"/>
</dbReference>
<dbReference type="PROSITE" id="PS50060">
    <property type="entry name" value="MAM_2"/>
    <property type="match status" value="1"/>
</dbReference>
<dbReference type="PROSITE" id="PS00018">
    <property type="entry name" value="EF_HAND_1"/>
    <property type="match status" value="1"/>
</dbReference>
<dbReference type="Proteomes" id="UP000257030">
    <property type="component" value="Unassembled WGS sequence"/>
</dbReference>
<dbReference type="InterPro" id="IPR058515">
    <property type="entry name" value="DUF8202"/>
</dbReference>
<feature type="signal peptide" evidence="1">
    <location>
        <begin position="1"/>
        <end position="21"/>
    </location>
</feature>
<evidence type="ECO:0000313" key="3">
    <source>
        <dbReference type="EMBL" id="REC80072.1"/>
    </source>
</evidence>
<comment type="caution">
    <text evidence="3">The sequence shown here is derived from an EMBL/GenBank/DDBJ whole genome shotgun (WGS) entry which is preliminary data.</text>
</comment>
<feature type="domain" description="MAM" evidence="2">
    <location>
        <begin position="475"/>
        <end position="661"/>
    </location>
</feature>
<dbReference type="RefSeq" id="WP_116010751.1">
    <property type="nucleotide sequence ID" value="NZ_QNUH01000002.1"/>
</dbReference>
<proteinExistence type="predicted"/>
<keyword evidence="1" id="KW-0732">Signal</keyword>
<reference evidence="3 4" key="1">
    <citation type="journal article" date="2010" name="Syst. Appl. Microbiol.">
        <title>Four new species of Chryseobacterium from the rhizosphere of coastal sand dune plants, Chryseobacterium elymi sp. nov., Chryseobacterium hagamense sp. nov., Chryseobacterium lathyri sp. nov. and Chryseobacterium rhizosphaerae sp. nov.</title>
        <authorList>
            <person name="Cho S.H."/>
            <person name="Lee K.S."/>
            <person name="Shin D.S."/>
            <person name="Han J.H."/>
            <person name="Park K.S."/>
            <person name="Lee C.H."/>
            <person name="Park K.H."/>
            <person name="Kim S.B."/>
        </authorList>
    </citation>
    <scope>NUCLEOTIDE SEQUENCE [LARGE SCALE GENOMIC DNA]</scope>
    <source>
        <strain evidence="3 4">KCTC 22547</strain>
    </source>
</reference>
<accession>A0A3D9DPX9</accession>